<dbReference type="Gene3D" id="3.30.420.10">
    <property type="entry name" value="Ribonuclease H-like superfamily/Ribonuclease H"/>
    <property type="match status" value="1"/>
</dbReference>
<feature type="domain" description="RNase H type-1" evidence="1">
    <location>
        <begin position="1"/>
        <end position="100"/>
    </location>
</feature>
<dbReference type="Pfam" id="PF00075">
    <property type="entry name" value="RNase_H"/>
    <property type="match status" value="1"/>
</dbReference>
<dbReference type="GO" id="GO:0003676">
    <property type="term" value="F:nucleic acid binding"/>
    <property type="evidence" value="ECO:0007669"/>
    <property type="project" value="InterPro"/>
</dbReference>
<evidence type="ECO:0000259" key="1">
    <source>
        <dbReference type="PROSITE" id="PS50879"/>
    </source>
</evidence>
<evidence type="ECO:0000313" key="2">
    <source>
        <dbReference type="EMBL" id="TBU24914.1"/>
    </source>
</evidence>
<proteinExistence type="predicted"/>
<dbReference type="PROSITE" id="PS50879">
    <property type="entry name" value="RNASE_H_1"/>
    <property type="match status" value="1"/>
</dbReference>
<dbReference type="OrthoDB" id="407198at2759"/>
<dbReference type="EMBL" id="ML143470">
    <property type="protein sequence ID" value="TBU24914.1"/>
    <property type="molecule type" value="Genomic_DNA"/>
</dbReference>
<dbReference type="InterPro" id="IPR012337">
    <property type="entry name" value="RNaseH-like_sf"/>
</dbReference>
<dbReference type="InterPro" id="IPR036397">
    <property type="entry name" value="RNaseH_sf"/>
</dbReference>
<sequence length="395" mass="44635">MAQSNQTGELVGTLVASQSIDTTISLTQETDSKLVIQVVTTRLAKDEAEGYIGKKNVDITRAVVAALRSRKAPVSFKWVKGHSGHTRNEGADRLADLGVKKHAPDEVDLAIPADLRLTGAKLQALTQRLAYKAIMNRKEGKLVPRPKTTRNLDMIQAGIEDACQVQVTKQSIWKSLTNSKVITREARRFMWMSIHDAYMIGPNWLKDNMSEEQKSRATCGVCNELESMTHILFDCTARGRAQAWDLLKTMWVSTGLHWRDPNWGTVFGAGCIQIRDDKGTRWPHREQRWALLAIETAYFIWKLRCERVIQRDGAQFTEAEITNRWYSTMERRMRLDCRSTAKSFGKQALKKSAVALLWGPVLQDCESLPPDWVTKGGVLVGIRRVDDGRELGNRQ</sequence>
<organism evidence="2">
    <name type="scientific">Dichomitus squalens</name>
    <dbReference type="NCBI Taxonomy" id="114155"/>
    <lineage>
        <taxon>Eukaryota</taxon>
        <taxon>Fungi</taxon>
        <taxon>Dikarya</taxon>
        <taxon>Basidiomycota</taxon>
        <taxon>Agaricomycotina</taxon>
        <taxon>Agaricomycetes</taxon>
        <taxon>Polyporales</taxon>
        <taxon>Polyporaceae</taxon>
        <taxon>Dichomitus</taxon>
    </lineage>
</organism>
<protein>
    <recommendedName>
        <fullName evidence="1">RNase H type-1 domain-containing protein</fullName>
    </recommendedName>
</protein>
<accession>A0A4Q9MC96</accession>
<dbReference type="AlphaFoldDB" id="A0A4Q9MC96"/>
<dbReference type="InterPro" id="IPR002156">
    <property type="entry name" value="RNaseH_domain"/>
</dbReference>
<dbReference type="Proteomes" id="UP000292957">
    <property type="component" value="Unassembled WGS sequence"/>
</dbReference>
<gene>
    <name evidence="2" type="ORF">BD311DRAFT_670720</name>
</gene>
<reference evidence="2" key="1">
    <citation type="submission" date="2019-01" db="EMBL/GenBank/DDBJ databases">
        <title>Draft genome sequences of three monokaryotic isolates of the white-rot basidiomycete fungus Dichomitus squalens.</title>
        <authorList>
            <consortium name="DOE Joint Genome Institute"/>
            <person name="Lopez S.C."/>
            <person name="Andreopoulos B."/>
            <person name="Pangilinan J."/>
            <person name="Lipzen A."/>
            <person name="Riley R."/>
            <person name="Ahrendt S."/>
            <person name="Ng V."/>
            <person name="Barry K."/>
            <person name="Daum C."/>
            <person name="Grigoriev I.V."/>
            <person name="Hilden K.S."/>
            <person name="Makela M.R."/>
            <person name="de Vries R.P."/>
        </authorList>
    </citation>
    <scope>NUCLEOTIDE SEQUENCE [LARGE SCALE GENOMIC DNA]</scope>
    <source>
        <strain evidence="2">OM18370.1</strain>
    </source>
</reference>
<dbReference type="GO" id="GO:0004523">
    <property type="term" value="F:RNA-DNA hybrid ribonuclease activity"/>
    <property type="evidence" value="ECO:0007669"/>
    <property type="project" value="InterPro"/>
</dbReference>
<name>A0A4Q9MC96_9APHY</name>
<dbReference type="SUPFAM" id="SSF53098">
    <property type="entry name" value="Ribonuclease H-like"/>
    <property type="match status" value="1"/>
</dbReference>